<dbReference type="AlphaFoldDB" id="A0A0P9R0J8"/>
<dbReference type="Proteomes" id="UP000275613">
    <property type="component" value="Unassembled WGS sequence"/>
</dbReference>
<reference evidence="4 7" key="1">
    <citation type="submission" date="2015-09" db="EMBL/GenBank/DDBJ databases">
        <title>Genome announcement of multiple Pseudomonas syringae strains.</title>
        <authorList>
            <person name="Thakur S."/>
            <person name="Wang P.W."/>
            <person name="Gong Y."/>
            <person name="Weir B.S."/>
            <person name="Guttman D.S."/>
        </authorList>
    </citation>
    <scope>NUCLEOTIDE SEQUENCE [LARGE SCALE GENOMIC DNA]</scope>
    <source>
        <strain evidence="4 7">ICMP4455</strain>
    </source>
</reference>
<dbReference type="Proteomes" id="UP000050490">
    <property type="component" value="Unassembled WGS sequence"/>
</dbReference>
<evidence type="ECO:0000313" key="6">
    <source>
        <dbReference type="EMBL" id="RMO54320.1"/>
    </source>
</evidence>
<evidence type="ECO:0000313" key="3">
    <source>
        <dbReference type="EMBL" id="GFZ63094.1"/>
    </source>
</evidence>
<dbReference type="EMBL" id="LJQI01000019">
    <property type="protein sequence ID" value="KPX38347.1"/>
    <property type="molecule type" value="Genomic_DNA"/>
</dbReference>
<evidence type="ECO:0000313" key="8">
    <source>
        <dbReference type="Proteomes" id="UP000272627"/>
    </source>
</evidence>
<dbReference type="Pfam" id="PF18602">
    <property type="entry name" value="Rap1a"/>
    <property type="match status" value="1"/>
</dbReference>
<protein>
    <recommendedName>
        <fullName evidence="2">Rap1a immunity protein domain-containing protein</fullName>
    </recommendedName>
</protein>
<dbReference type="PATRIC" id="fig|129137.4.peg.6307"/>
<evidence type="ECO:0000259" key="2">
    <source>
        <dbReference type="Pfam" id="PF18602"/>
    </source>
</evidence>
<proteinExistence type="predicted"/>
<evidence type="ECO:0000313" key="9">
    <source>
        <dbReference type="Proteomes" id="UP000275613"/>
    </source>
</evidence>
<accession>A0A0P9R0J8</accession>
<evidence type="ECO:0000313" key="4">
    <source>
        <dbReference type="EMBL" id="KPX38347.1"/>
    </source>
</evidence>
<name>A0A0P9R0J8_PSEA0</name>
<sequence length="120" mass="13091">MKIFFVLMVIVGMLGSGTAMAVTGNELSEQCQALIKDPTPPSKYFASGVCAGYVNGMIDGIHIAKVLSPDRVDVCFPDHGFTSFQAVKVVQRYLDTHPERLNEDAMVLTSMAFKQAFPCQ</sequence>
<dbReference type="EMBL" id="BMZW01000065">
    <property type="protein sequence ID" value="GFZ63094.1"/>
    <property type="molecule type" value="Genomic_DNA"/>
</dbReference>
<feature type="signal peptide" evidence="1">
    <location>
        <begin position="1"/>
        <end position="21"/>
    </location>
</feature>
<feature type="domain" description="Rap1a immunity protein" evidence="2">
    <location>
        <begin position="23"/>
        <end position="119"/>
    </location>
</feature>
<reference evidence="8 9" key="2">
    <citation type="submission" date="2018-08" db="EMBL/GenBank/DDBJ databases">
        <title>Recombination of ecologically and evolutionarily significant loci maintains genetic cohesion in the Pseudomonas syringae species complex.</title>
        <authorList>
            <person name="Dillon M."/>
            <person name="Thakur S."/>
            <person name="Almeida R.N.D."/>
            <person name="Weir B.S."/>
            <person name="Guttman D.S."/>
        </authorList>
    </citation>
    <scope>NUCLEOTIDE SEQUENCE [LARGE SCALE GENOMIC DNA]</scope>
    <source>
        <strain evidence="6 9">ICMP 4316</strain>
        <strain evidence="5 8">ICMP 8636</strain>
    </source>
</reference>
<organism evidence="4 7">
    <name type="scientific">Pseudomonas amygdali pv. eriobotryae</name>
    <dbReference type="NCBI Taxonomy" id="129137"/>
    <lineage>
        <taxon>Bacteria</taxon>
        <taxon>Pseudomonadati</taxon>
        <taxon>Pseudomonadota</taxon>
        <taxon>Gammaproteobacteria</taxon>
        <taxon>Pseudomonadales</taxon>
        <taxon>Pseudomonadaceae</taxon>
        <taxon>Pseudomonas</taxon>
        <taxon>Pseudomonas amygdali</taxon>
    </lineage>
</organism>
<dbReference type="EMBL" id="RBOA01000012">
    <property type="protein sequence ID" value="RMM04143.1"/>
    <property type="molecule type" value="Genomic_DNA"/>
</dbReference>
<keyword evidence="1" id="KW-0732">Signal</keyword>
<evidence type="ECO:0000313" key="5">
    <source>
        <dbReference type="EMBL" id="RMM04143.1"/>
    </source>
</evidence>
<evidence type="ECO:0000256" key="1">
    <source>
        <dbReference type="SAM" id="SignalP"/>
    </source>
</evidence>
<reference evidence="3" key="3">
    <citation type="submission" date="2020-09" db="EMBL/GenBank/DDBJ databases">
        <title>Pseudomonas syringae pv. eriobotryae genome sequence causing loquat canker disease.</title>
        <authorList>
            <person name="Fukuda S."/>
            <person name="Tashiro H."/>
            <person name="Nagano Y."/>
        </authorList>
    </citation>
    <scope>NUCLEOTIDE SEQUENCE</scope>
    <source>
        <strain evidence="3">AM001</strain>
    </source>
</reference>
<gene>
    <name evidence="4" type="ORF">ALO70_200197</name>
    <name evidence="6" type="ORF">ALQ39_200090</name>
    <name evidence="5" type="ORF">ALQ86_102537</name>
    <name evidence="3" type="ORF">PSE10A_56050</name>
</gene>
<dbReference type="EMBL" id="RBPV01000342">
    <property type="protein sequence ID" value="RMO54320.1"/>
    <property type="molecule type" value="Genomic_DNA"/>
</dbReference>
<dbReference type="Proteomes" id="UP000272627">
    <property type="component" value="Unassembled WGS sequence"/>
</dbReference>
<feature type="chain" id="PRO_5007427342" description="Rap1a immunity protein domain-containing protein" evidence="1">
    <location>
        <begin position="22"/>
        <end position="120"/>
    </location>
</feature>
<dbReference type="Gene3D" id="1.10.890.40">
    <property type="match status" value="1"/>
</dbReference>
<dbReference type="RefSeq" id="WP_007253327.1">
    <property type="nucleotide sequence ID" value="NZ_BMZW01000065.1"/>
</dbReference>
<comment type="caution">
    <text evidence="4">The sequence shown here is derived from an EMBL/GenBank/DDBJ whole genome shotgun (WGS) entry which is preliminary data.</text>
</comment>
<dbReference type="InterPro" id="IPR041238">
    <property type="entry name" value="Rap1a"/>
</dbReference>
<dbReference type="Proteomes" id="UP000630864">
    <property type="component" value="Unassembled WGS sequence"/>
</dbReference>
<evidence type="ECO:0000313" key="7">
    <source>
        <dbReference type="Proteomes" id="UP000050490"/>
    </source>
</evidence>